<evidence type="ECO:0000313" key="11">
    <source>
        <dbReference type="EMBL" id="ETS60858.1"/>
    </source>
</evidence>
<keyword evidence="5" id="KW-1133">Transmembrane helix</keyword>
<evidence type="ECO:0008006" key="13">
    <source>
        <dbReference type="Google" id="ProtNLM"/>
    </source>
</evidence>
<feature type="region of interest" description="Disordered" evidence="10">
    <location>
        <begin position="184"/>
        <end position="222"/>
    </location>
</feature>
<dbReference type="PANTHER" id="PTHR24089">
    <property type="entry name" value="SOLUTE CARRIER FAMILY 25"/>
    <property type="match status" value="1"/>
</dbReference>
<keyword evidence="3 8" id="KW-0812">Transmembrane</keyword>
<keyword evidence="7 8" id="KW-0472">Membrane</keyword>
<dbReference type="InterPro" id="IPR023395">
    <property type="entry name" value="MCP_dom_sf"/>
</dbReference>
<dbReference type="HOGENOM" id="CLU_015166_10_9_1"/>
<keyword evidence="2 9" id="KW-0813">Transport</keyword>
<proteinExistence type="inferred from homology"/>
<evidence type="ECO:0000256" key="10">
    <source>
        <dbReference type="SAM" id="MobiDB-lite"/>
    </source>
</evidence>
<dbReference type="Gene3D" id="1.50.40.10">
    <property type="entry name" value="Mitochondrial carrier domain"/>
    <property type="match status" value="1"/>
</dbReference>
<dbReference type="InterPro" id="IPR018108">
    <property type="entry name" value="MCP_transmembrane"/>
</dbReference>
<organism evidence="11 12">
    <name type="scientific">Moesziomyces aphidis</name>
    <name type="common">Pseudozyma aphidis</name>
    <dbReference type="NCBI Taxonomy" id="84754"/>
    <lineage>
        <taxon>Eukaryota</taxon>
        <taxon>Fungi</taxon>
        <taxon>Dikarya</taxon>
        <taxon>Basidiomycota</taxon>
        <taxon>Ustilaginomycotina</taxon>
        <taxon>Ustilaginomycetes</taxon>
        <taxon>Ustilaginales</taxon>
        <taxon>Ustilaginaceae</taxon>
        <taxon>Moesziomyces</taxon>
    </lineage>
</organism>
<feature type="compositionally biased region" description="Low complexity" evidence="10">
    <location>
        <begin position="192"/>
        <end position="210"/>
    </location>
</feature>
<accession>W3VGS9</accession>
<dbReference type="GO" id="GO:0031966">
    <property type="term" value="C:mitochondrial membrane"/>
    <property type="evidence" value="ECO:0007669"/>
    <property type="project" value="UniProtKB-SubCell"/>
</dbReference>
<evidence type="ECO:0000256" key="2">
    <source>
        <dbReference type="ARBA" id="ARBA00022448"/>
    </source>
</evidence>
<dbReference type="OrthoDB" id="270584at2759"/>
<keyword evidence="12" id="KW-1185">Reference proteome</keyword>
<reference evidence="11 12" key="1">
    <citation type="journal article" date="2014" name="Genome Announc.">
        <title>Genome sequence of the basidiomycetous fungus Pseudozyma aphidis DSM70725, an efficient producer of biosurfactant mannosylerythritol lipids.</title>
        <authorList>
            <person name="Lorenz S."/>
            <person name="Guenther M."/>
            <person name="Grumaz C."/>
            <person name="Rupp S."/>
            <person name="Zibek S."/>
            <person name="Sohn K."/>
        </authorList>
    </citation>
    <scope>NUCLEOTIDE SEQUENCE [LARGE SCALE GENOMIC DNA]</scope>
    <source>
        <strain evidence="12">ATCC 32657 / CBS 517.83 / DSM 70725 / JCM 10318 / NBRC 10182 / NRRL Y-7954 / St-0401</strain>
    </source>
</reference>
<feature type="repeat" description="Solcar" evidence="8">
    <location>
        <begin position="341"/>
        <end position="458"/>
    </location>
</feature>
<protein>
    <recommendedName>
        <fullName evidence="13">Mitochondrial carrier protein</fullName>
    </recommendedName>
</protein>
<dbReference type="InterPro" id="IPR002067">
    <property type="entry name" value="MCP"/>
</dbReference>
<comment type="subcellular location">
    <subcellularLocation>
        <location evidence="1">Mitochondrion membrane</location>
        <topology evidence="1">Multi-pass membrane protein</topology>
    </subcellularLocation>
</comment>
<dbReference type="PROSITE" id="PS50920">
    <property type="entry name" value="SOLCAR"/>
    <property type="match status" value="3"/>
</dbReference>
<dbReference type="AlphaFoldDB" id="W3VGS9"/>
<dbReference type="PRINTS" id="PR00926">
    <property type="entry name" value="MITOCARRIER"/>
</dbReference>
<evidence type="ECO:0000256" key="4">
    <source>
        <dbReference type="ARBA" id="ARBA00022737"/>
    </source>
</evidence>
<feature type="repeat" description="Solcar" evidence="8">
    <location>
        <begin position="467"/>
        <end position="560"/>
    </location>
</feature>
<evidence type="ECO:0000256" key="9">
    <source>
        <dbReference type="RuleBase" id="RU000488"/>
    </source>
</evidence>
<dbReference type="EMBL" id="AWNI01000022">
    <property type="protein sequence ID" value="ETS60858.1"/>
    <property type="molecule type" value="Genomic_DNA"/>
</dbReference>
<dbReference type="Pfam" id="PF00153">
    <property type="entry name" value="Mito_carr"/>
    <property type="match status" value="3"/>
</dbReference>
<evidence type="ECO:0000256" key="7">
    <source>
        <dbReference type="ARBA" id="ARBA00023136"/>
    </source>
</evidence>
<feature type="repeat" description="Solcar" evidence="8">
    <location>
        <begin position="230"/>
        <end position="333"/>
    </location>
</feature>
<comment type="caution">
    <text evidence="11">The sequence shown here is derived from an EMBL/GenBank/DDBJ whole genome shotgun (WGS) entry which is preliminary data.</text>
</comment>
<sequence>MSLFAKRAGSGVTPGSAGPPHNSRGSQGRGPWHGMTIMIASLSSSQSLTGASSRTAHLAASINTGLQQQRDAALPVRKAKVIDPSPQQRSLRASHCFFIQQQHSAGTMVAADSASWAGLTRSSQASTSAATLESFLNTAASLASQAAPKLDSPPIARFSPGARTAAASASAVAEVSNPTDVARARAYQQVHSSDSSKTTPSYTSSVSSSSYKDEDEDEGEHHAHTATNHAFLITYFVAGGAAGATSRTVVSPLERLKIIMQVQPQSSKAASVAKGKASSAAKNRAYGGVWTGLVKMWQEEGFAGFMRGNGINCLRIAPYSAVQFTTYELCKTWLRNDDGDLDVVRKLTAGAVAGIASVVSTYPLDLVRSRISIASANMYNEAKSEATSQVSAKVSQEVLREQIAARQKAVPGIWQMTSKVYREEGGLRGLYRGCVPTSIGVAPYVALNFYFYEAARKRITPLDGSEPSALMKLACGALAGSISQTLTYPLDVLRRRMQVAGMKDSQEKLGYKDKNAINAIQNILRAEGVTGLYRGLLPNLLKVAPSIGTSFLTYEAVKGFLEVHFDELHPPTPKETSTH</sequence>
<dbReference type="SUPFAM" id="SSF103506">
    <property type="entry name" value="Mitochondrial carrier"/>
    <property type="match status" value="1"/>
</dbReference>
<evidence type="ECO:0000313" key="12">
    <source>
        <dbReference type="Proteomes" id="UP000019462"/>
    </source>
</evidence>
<keyword evidence="6" id="KW-0496">Mitochondrion</keyword>
<name>W3VGS9_MOEAP</name>
<dbReference type="Proteomes" id="UP000019462">
    <property type="component" value="Unassembled WGS sequence"/>
</dbReference>
<evidence type="ECO:0000256" key="3">
    <source>
        <dbReference type="ARBA" id="ARBA00022692"/>
    </source>
</evidence>
<dbReference type="GO" id="GO:0055085">
    <property type="term" value="P:transmembrane transport"/>
    <property type="evidence" value="ECO:0007669"/>
    <property type="project" value="InterPro"/>
</dbReference>
<comment type="similarity">
    <text evidence="9">Belongs to the mitochondrial carrier (TC 2.A.29) family.</text>
</comment>
<evidence type="ECO:0000256" key="6">
    <source>
        <dbReference type="ARBA" id="ARBA00023128"/>
    </source>
</evidence>
<evidence type="ECO:0000256" key="8">
    <source>
        <dbReference type="PROSITE-ProRule" id="PRU00282"/>
    </source>
</evidence>
<keyword evidence="4" id="KW-0677">Repeat</keyword>
<evidence type="ECO:0000256" key="1">
    <source>
        <dbReference type="ARBA" id="ARBA00004225"/>
    </source>
</evidence>
<gene>
    <name evidence="11" type="ORF">PaG_04775</name>
</gene>
<feature type="region of interest" description="Disordered" evidence="10">
    <location>
        <begin position="1"/>
        <end position="33"/>
    </location>
</feature>
<evidence type="ECO:0000256" key="5">
    <source>
        <dbReference type="ARBA" id="ARBA00022989"/>
    </source>
</evidence>